<evidence type="ECO:0000313" key="3">
    <source>
        <dbReference type="EMBL" id="MEK9500231.1"/>
    </source>
</evidence>
<dbReference type="RefSeq" id="WP_405275311.1">
    <property type="nucleotide sequence ID" value="NZ_CP144380.1"/>
</dbReference>
<name>A0ABU9E685_9BACT</name>
<comment type="caution">
    <text evidence="3">The sequence shown here is derived from an EMBL/GenBank/DDBJ whole genome shotgun (WGS) entry which is preliminary data.</text>
</comment>
<accession>A0ABU9E685</accession>
<dbReference type="SUPFAM" id="SSF109635">
    <property type="entry name" value="DnaK suppressor protein DksA, alpha-hairpin domain"/>
    <property type="match status" value="1"/>
</dbReference>
<feature type="zinc finger region" description="dksA C4-type" evidence="1">
    <location>
        <begin position="91"/>
        <end position="115"/>
    </location>
</feature>
<proteinExistence type="predicted"/>
<feature type="region of interest" description="Disordered" evidence="2">
    <location>
        <begin position="24"/>
        <end position="61"/>
    </location>
</feature>
<dbReference type="Proteomes" id="UP001484239">
    <property type="component" value="Unassembled WGS sequence"/>
</dbReference>
<dbReference type="PROSITE" id="PS51128">
    <property type="entry name" value="ZF_DKSA_2"/>
    <property type="match status" value="1"/>
</dbReference>
<feature type="compositionally biased region" description="Basic and acidic residues" evidence="2">
    <location>
        <begin position="24"/>
        <end position="35"/>
    </location>
</feature>
<evidence type="ECO:0000256" key="1">
    <source>
        <dbReference type="PROSITE-ProRule" id="PRU00510"/>
    </source>
</evidence>
<dbReference type="EMBL" id="JBBHLI010000002">
    <property type="protein sequence ID" value="MEK9500231.1"/>
    <property type="molecule type" value="Genomic_DNA"/>
</dbReference>
<protein>
    <recommendedName>
        <fullName evidence="5">DksA C4-type domain-containing protein</fullName>
    </recommendedName>
</protein>
<keyword evidence="4" id="KW-1185">Reference proteome</keyword>
<evidence type="ECO:0000256" key="2">
    <source>
        <dbReference type="SAM" id="MobiDB-lite"/>
    </source>
</evidence>
<sequence>MNDTIRNELESRLLEERDRLQEDLDHAVEESRDASDVGDLSNLKSHPADSGTQEDEADTDLRIAERATERINRIDAALTRLREQPDEFGRCEVEGKAIAIERLRLVPWTTRCAEHAPPR</sequence>
<evidence type="ECO:0000313" key="4">
    <source>
        <dbReference type="Proteomes" id="UP001484239"/>
    </source>
</evidence>
<dbReference type="Gene3D" id="1.20.120.910">
    <property type="entry name" value="DksA, coiled-coil domain"/>
    <property type="match status" value="1"/>
</dbReference>
<dbReference type="InterPro" id="IPR037187">
    <property type="entry name" value="DnaK_N"/>
</dbReference>
<evidence type="ECO:0008006" key="5">
    <source>
        <dbReference type="Google" id="ProtNLM"/>
    </source>
</evidence>
<dbReference type="PANTHER" id="PTHR33823:SF4">
    <property type="entry name" value="GENERAL STRESS PROTEIN 16O"/>
    <property type="match status" value="1"/>
</dbReference>
<reference evidence="3 4" key="1">
    <citation type="submission" date="2024-02" db="EMBL/GenBank/DDBJ databases">
        <title>A novel Gemmatimonadota bacterium.</title>
        <authorList>
            <person name="Du Z.-J."/>
            <person name="Ye Y.-Q."/>
        </authorList>
    </citation>
    <scope>NUCLEOTIDE SEQUENCE [LARGE SCALE GENOMIC DNA]</scope>
    <source>
        <strain evidence="3 4">DH-20</strain>
    </source>
</reference>
<organism evidence="3 4">
    <name type="scientific">Gaopeijia maritima</name>
    <dbReference type="NCBI Taxonomy" id="3119007"/>
    <lineage>
        <taxon>Bacteria</taxon>
        <taxon>Pseudomonadati</taxon>
        <taxon>Gemmatimonadota</taxon>
        <taxon>Longimicrobiia</taxon>
        <taxon>Gaopeijiales</taxon>
        <taxon>Gaopeijiaceae</taxon>
        <taxon>Gaopeijia</taxon>
    </lineage>
</organism>
<gene>
    <name evidence="3" type="ORF">WI372_04520</name>
</gene>
<dbReference type="PANTHER" id="PTHR33823">
    <property type="entry name" value="RNA POLYMERASE-BINDING TRANSCRIPTION FACTOR DKSA-RELATED"/>
    <property type="match status" value="1"/>
</dbReference>